<evidence type="ECO:0000313" key="1">
    <source>
        <dbReference type="EMBL" id="CAD8119114.1"/>
    </source>
</evidence>
<gene>
    <name evidence="1" type="ORF">PSON_ATCC_30995.1.T1190196</name>
</gene>
<keyword evidence="2" id="KW-1185">Reference proteome</keyword>
<dbReference type="AlphaFoldDB" id="A0A8S1QWA5"/>
<dbReference type="EMBL" id="CAJJDN010000119">
    <property type="protein sequence ID" value="CAD8119114.1"/>
    <property type="molecule type" value="Genomic_DNA"/>
</dbReference>
<dbReference type="OrthoDB" id="10250282at2759"/>
<dbReference type="Proteomes" id="UP000692954">
    <property type="component" value="Unassembled WGS sequence"/>
</dbReference>
<sequence length="105" mass="12537">MKILCKYKVALIKNAILELKTRLIFLGEFFNTVFETNNLKKNAEDFSDKNSRGTYVKRQLSEELEIMIICGLQENSCRQNFQWCFANQQWKNNRLIYSIRNQSLF</sequence>
<protein>
    <submittedName>
        <fullName evidence="1">Uncharacterized protein</fullName>
    </submittedName>
</protein>
<organism evidence="1 2">
    <name type="scientific">Paramecium sonneborni</name>
    <dbReference type="NCBI Taxonomy" id="65129"/>
    <lineage>
        <taxon>Eukaryota</taxon>
        <taxon>Sar</taxon>
        <taxon>Alveolata</taxon>
        <taxon>Ciliophora</taxon>
        <taxon>Intramacronucleata</taxon>
        <taxon>Oligohymenophorea</taxon>
        <taxon>Peniculida</taxon>
        <taxon>Parameciidae</taxon>
        <taxon>Paramecium</taxon>
    </lineage>
</organism>
<reference evidence="1" key="1">
    <citation type="submission" date="2021-01" db="EMBL/GenBank/DDBJ databases">
        <authorList>
            <consortium name="Genoscope - CEA"/>
            <person name="William W."/>
        </authorList>
    </citation>
    <scope>NUCLEOTIDE SEQUENCE</scope>
</reference>
<proteinExistence type="predicted"/>
<name>A0A8S1QWA5_9CILI</name>
<accession>A0A8S1QWA5</accession>
<comment type="caution">
    <text evidence="1">The sequence shown here is derived from an EMBL/GenBank/DDBJ whole genome shotgun (WGS) entry which is preliminary data.</text>
</comment>
<evidence type="ECO:0000313" key="2">
    <source>
        <dbReference type="Proteomes" id="UP000692954"/>
    </source>
</evidence>